<sequence>MELELHGWSFIYKRGEFVMQRVTNCIVIDNDHILLLKKPRRGWYAIPGGKMERGESIKESVVREYREETALNIHQPELMGTFTFSIFSSGSFIQEWMMFTFVCHSYDGDLIEHCAEGELEWVQLDHIKSLPMAEGDRKIFEHVLSSSEKQLYGTFSYTEDYELLDLRLDASTL</sequence>
<dbReference type="SUPFAM" id="SSF55811">
    <property type="entry name" value="Nudix"/>
    <property type="match status" value="1"/>
</dbReference>
<evidence type="ECO:0000256" key="5">
    <source>
        <dbReference type="ARBA" id="ARBA00022842"/>
    </source>
</evidence>
<evidence type="ECO:0000256" key="3">
    <source>
        <dbReference type="ARBA" id="ARBA00022723"/>
    </source>
</evidence>
<comment type="similarity">
    <text evidence="2">Belongs to the Nudix hydrolase family.</text>
</comment>
<evidence type="ECO:0000313" key="8">
    <source>
        <dbReference type="Proteomes" id="UP001519345"/>
    </source>
</evidence>
<dbReference type="Pfam" id="PF00293">
    <property type="entry name" value="NUDIX"/>
    <property type="match status" value="1"/>
</dbReference>
<dbReference type="InterPro" id="IPR000086">
    <property type="entry name" value="NUDIX_hydrolase_dom"/>
</dbReference>
<evidence type="ECO:0000313" key="7">
    <source>
        <dbReference type="EMBL" id="MBP1969418.1"/>
    </source>
</evidence>
<dbReference type="InterPro" id="IPR015797">
    <property type="entry name" value="NUDIX_hydrolase-like_dom_sf"/>
</dbReference>
<dbReference type="GO" id="GO:0035539">
    <property type="term" value="F:8-oxo-7,8-dihydrodeoxyguanosine triphosphate pyrophosphatase activity"/>
    <property type="evidence" value="ECO:0007669"/>
    <property type="project" value="UniProtKB-EC"/>
</dbReference>
<gene>
    <name evidence="7" type="ORF">J2Z83_001522</name>
</gene>
<proteinExistence type="inferred from homology"/>
<dbReference type="PROSITE" id="PS51462">
    <property type="entry name" value="NUDIX"/>
    <property type="match status" value="1"/>
</dbReference>
<dbReference type="EC" id="3.6.1.55" evidence="7"/>
<dbReference type="PANTHER" id="PTHR43758">
    <property type="entry name" value="7,8-DIHYDRO-8-OXOGUANINE TRIPHOSPHATASE"/>
    <property type="match status" value="1"/>
</dbReference>
<evidence type="ECO:0000256" key="1">
    <source>
        <dbReference type="ARBA" id="ARBA00001946"/>
    </source>
</evidence>
<dbReference type="Proteomes" id="UP001519345">
    <property type="component" value="Unassembled WGS sequence"/>
</dbReference>
<dbReference type="PRINTS" id="PR00502">
    <property type="entry name" value="NUDIXFAMILY"/>
</dbReference>
<comment type="caution">
    <text evidence="7">The sequence shown here is derived from an EMBL/GenBank/DDBJ whole genome shotgun (WGS) entry which is preliminary data.</text>
</comment>
<dbReference type="Gene3D" id="3.90.79.10">
    <property type="entry name" value="Nucleoside Triphosphate Pyrophosphohydrolase"/>
    <property type="match status" value="1"/>
</dbReference>
<dbReference type="InterPro" id="IPR020476">
    <property type="entry name" value="Nudix_hydrolase"/>
</dbReference>
<organism evidence="7 8">
    <name type="scientific">Virgibacillus natechei</name>
    <dbReference type="NCBI Taxonomy" id="1216297"/>
    <lineage>
        <taxon>Bacteria</taxon>
        <taxon>Bacillati</taxon>
        <taxon>Bacillota</taxon>
        <taxon>Bacilli</taxon>
        <taxon>Bacillales</taxon>
        <taxon>Bacillaceae</taxon>
        <taxon>Virgibacillus</taxon>
    </lineage>
</organism>
<evidence type="ECO:0000256" key="2">
    <source>
        <dbReference type="ARBA" id="ARBA00005582"/>
    </source>
</evidence>
<evidence type="ECO:0000259" key="6">
    <source>
        <dbReference type="PROSITE" id="PS51462"/>
    </source>
</evidence>
<keyword evidence="4 7" id="KW-0378">Hydrolase</keyword>
<accession>A0ABS4IEQ3</accession>
<comment type="cofactor">
    <cofactor evidence="1">
        <name>Mg(2+)</name>
        <dbReference type="ChEBI" id="CHEBI:18420"/>
    </cofactor>
</comment>
<dbReference type="CDD" id="cd18875">
    <property type="entry name" value="NUDIX_Hydrolase"/>
    <property type="match status" value="1"/>
</dbReference>
<evidence type="ECO:0000256" key="4">
    <source>
        <dbReference type="ARBA" id="ARBA00022801"/>
    </source>
</evidence>
<dbReference type="EMBL" id="JAGGKX010000006">
    <property type="protein sequence ID" value="MBP1969418.1"/>
    <property type="molecule type" value="Genomic_DNA"/>
</dbReference>
<keyword evidence="8" id="KW-1185">Reference proteome</keyword>
<reference evidence="7 8" key="1">
    <citation type="submission" date="2021-03" db="EMBL/GenBank/DDBJ databases">
        <title>Genomic Encyclopedia of Type Strains, Phase IV (KMG-IV): sequencing the most valuable type-strain genomes for metagenomic binning, comparative biology and taxonomic classification.</title>
        <authorList>
            <person name="Goeker M."/>
        </authorList>
    </citation>
    <scope>NUCLEOTIDE SEQUENCE [LARGE SCALE GENOMIC DNA]</scope>
    <source>
        <strain evidence="7 8">DSM 25609</strain>
    </source>
</reference>
<protein>
    <submittedName>
        <fullName evidence="7">8-oxo-dGTP diphosphatase</fullName>
        <ecNumber evidence="7">3.6.1.55</ecNumber>
    </submittedName>
</protein>
<feature type="domain" description="Nudix hydrolase" evidence="6">
    <location>
        <begin position="18"/>
        <end position="145"/>
    </location>
</feature>
<keyword evidence="3" id="KW-0479">Metal-binding</keyword>
<dbReference type="PANTHER" id="PTHR43758:SF2">
    <property type="entry name" value="OXIDIZED PURINE NUCLEOSIDE TRIPHOSPHATE HYDROLASE"/>
    <property type="match status" value="1"/>
</dbReference>
<keyword evidence="5" id="KW-0460">Magnesium</keyword>
<name>A0ABS4IEQ3_9BACI</name>